<name>A0A1G1WKU8_9BACT</name>
<evidence type="ECO:0000256" key="4">
    <source>
        <dbReference type="ARBA" id="ARBA00023274"/>
    </source>
</evidence>
<dbReference type="AlphaFoldDB" id="A0A1G1WKU8"/>
<evidence type="ECO:0000259" key="8">
    <source>
        <dbReference type="Pfam" id="PF14693"/>
    </source>
</evidence>
<dbReference type="Gene3D" id="2.40.240.10">
    <property type="entry name" value="Ribosomal Protein L25, Chain P"/>
    <property type="match status" value="1"/>
</dbReference>
<dbReference type="InterPro" id="IPR001021">
    <property type="entry name" value="Ribosomal_bL25_long"/>
</dbReference>
<dbReference type="InterPro" id="IPR020930">
    <property type="entry name" value="Ribosomal_uL5_bac-type"/>
</dbReference>
<dbReference type="EMBL" id="MHCX01000055">
    <property type="protein sequence ID" value="OGY28313.1"/>
    <property type="molecule type" value="Genomic_DNA"/>
</dbReference>
<dbReference type="SUPFAM" id="SSF50715">
    <property type="entry name" value="Ribosomal protein L25-like"/>
    <property type="match status" value="1"/>
</dbReference>
<dbReference type="NCBIfam" id="TIGR00731">
    <property type="entry name" value="bL25_bact_ctc"/>
    <property type="match status" value="1"/>
</dbReference>
<feature type="compositionally biased region" description="Basic and acidic residues" evidence="6">
    <location>
        <begin position="220"/>
        <end position="230"/>
    </location>
</feature>
<dbReference type="Pfam" id="PF01386">
    <property type="entry name" value="Ribosomal_L25p"/>
    <property type="match status" value="1"/>
</dbReference>
<keyword evidence="4 5" id="KW-0687">Ribonucleoprotein</keyword>
<dbReference type="GO" id="GO:0022625">
    <property type="term" value="C:cytosolic large ribosomal subunit"/>
    <property type="evidence" value="ECO:0007669"/>
    <property type="project" value="TreeGrafter"/>
</dbReference>
<dbReference type="HAMAP" id="MF_01334">
    <property type="entry name" value="Ribosomal_bL25_CTC"/>
    <property type="match status" value="1"/>
</dbReference>
<evidence type="ECO:0000313" key="10">
    <source>
        <dbReference type="Proteomes" id="UP000177821"/>
    </source>
</evidence>
<gene>
    <name evidence="5" type="primary">rplY</name>
    <name evidence="5" type="synonym">ctc</name>
    <name evidence="9" type="ORF">A3J50_02105</name>
</gene>
<dbReference type="GO" id="GO:0003735">
    <property type="term" value="F:structural constituent of ribosome"/>
    <property type="evidence" value="ECO:0007669"/>
    <property type="project" value="InterPro"/>
</dbReference>
<comment type="function">
    <text evidence="5">This is one of the proteins that binds to the 5S RNA in the ribosome where it forms part of the central protuberance.</text>
</comment>
<accession>A0A1G1WKU8</accession>
<dbReference type="Proteomes" id="UP000177821">
    <property type="component" value="Unassembled WGS sequence"/>
</dbReference>
<dbReference type="Pfam" id="PF14693">
    <property type="entry name" value="Ribosomal_TL5_C"/>
    <property type="match status" value="1"/>
</dbReference>
<keyword evidence="1 5" id="KW-0699">rRNA-binding</keyword>
<dbReference type="CDD" id="cd00495">
    <property type="entry name" value="Ribosomal_L25_TL5_CTC"/>
    <property type="match status" value="1"/>
</dbReference>
<protein>
    <recommendedName>
        <fullName evidence="5">Large ribosomal subunit protein bL25</fullName>
    </recommendedName>
    <alternativeName>
        <fullName evidence="5">General stress protein CTC</fullName>
    </alternativeName>
</protein>
<organism evidence="9 10">
    <name type="scientific">Candidatus Woykebacteria bacterium RIFCSPHIGHO2_02_FULL_43_16b</name>
    <dbReference type="NCBI Taxonomy" id="1802601"/>
    <lineage>
        <taxon>Bacteria</taxon>
        <taxon>Candidatus Woykeibacteriota</taxon>
    </lineage>
</organism>
<evidence type="ECO:0000256" key="3">
    <source>
        <dbReference type="ARBA" id="ARBA00022980"/>
    </source>
</evidence>
<dbReference type="PANTHER" id="PTHR33284">
    <property type="entry name" value="RIBOSOMAL PROTEIN L25/GLN-TRNA SYNTHETASE, ANTI-CODON-BINDING DOMAIN-CONTAINING PROTEIN"/>
    <property type="match status" value="1"/>
</dbReference>
<evidence type="ECO:0000259" key="7">
    <source>
        <dbReference type="Pfam" id="PF01386"/>
    </source>
</evidence>
<feature type="region of interest" description="Disordered" evidence="6">
    <location>
        <begin position="189"/>
        <end position="230"/>
    </location>
</feature>
<comment type="caution">
    <text evidence="9">The sequence shown here is derived from an EMBL/GenBank/DDBJ whole genome shotgun (WGS) entry which is preliminary data.</text>
</comment>
<dbReference type="GO" id="GO:0008097">
    <property type="term" value="F:5S rRNA binding"/>
    <property type="evidence" value="ECO:0007669"/>
    <property type="project" value="InterPro"/>
</dbReference>
<evidence type="ECO:0000256" key="2">
    <source>
        <dbReference type="ARBA" id="ARBA00022884"/>
    </source>
</evidence>
<evidence type="ECO:0000256" key="5">
    <source>
        <dbReference type="HAMAP-Rule" id="MF_01334"/>
    </source>
</evidence>
<keyword evidence="3 5" id="KW-0689">Ribosomal protein</keyword>
<evidence type="ECO:0000256" key="1">
    <source>
        <dbReference type="ARBA" id="ARBA00022730"/>
    </source>
</evidence>
<evidence type="ECO:0000256" key="6">
    <source>
        <dbReference type="SAM" id="MobiDB-lite"/>
    </source>
</evidence>
<sequence length="230" mass="24920">MENIKLEAQERTVLGKQVKRLRREGLIPANIFGKDVKSESIQLKAVDFLKAWKKAGETTLIELSIGETKSKPVFVRGMHRDPKSNKILHADFQQVNLKEKITAMVPLILDGEAPIEKSGEGLILQTLSEVEVEALPTEVPHEIKVGISALTEVGQTIQVKDLPVPSGAEIKTDPEASVVSVQTAEMKEEVGIEEVAPGEPEVLAEKPEGVESGEGGESTGAKESKEDAKE</sequence>
<reference evidence="9 10" key="1">
    <citation type="journal article" date="2016" name="Nat. Commun.">
        <title>Thousands of microbial genomes shed light on interconnected biogeochemical processes in an aquifer system.</title>
        <authorList>
            <person name="Anantharaman K."/>
            <person name="Brown C.T."/>
            <person name="Hug L.A."/>
            <person name="Sharon I."/>
            <person name="Castelle C.J."/>
            <person name="Probst A.J."/>
            <person name="Thomas B.C."/>
            <person name="Singh A."/>
            <person name="Wilkins M.J."/>
            <person name="Karaoz U."/>
            <person name="Brodie E.L."/>
            <person name="Williams K.H."/>
            <person name="Hubbard S.S."/>
            <person name="Banfield J.F."/>
        </authorList>
    </citation>
    <scope>NUCLEOTIDE SEQUENCE [LARGE SCALE GENOMIC DNA]</scope>
</reference>
<proteinExistence type="inferred from homology"/>
<dbReference type="InterPro" id="IPR037121">
    <property type="entry name" value="Ribosomal_bL25_C"/>
</dbReference>
<dbReference type="PANTHER" id="PTHR33284:SF1">
    <property type="entry name" value="RIBOSOMAL PROTEIN L25_GLN-TRNA SYNTHETASE, ANTI-CODON-BINDING DOMAIN-CONTAINING PROTEIN"/>
    <property type="match status" value="1"/>
</dbReference>
<dbReference type="Gene3D" id="2.170.120.20">
    <property type="entry name" value="Ribosomal protein L25, beta domain"/>
    <property type="match status" value="1"/>
</dbReference>
<comment type="subunit">
    <text evidence="5">Part of the 50S ribosomal subunit; part of the 5S rRNA/L5/L18/L25 subcomplex. Contacts the 5S rRNA. Binds to the 5S rRNA independently of L5 and L18.</text>
</comment>
<keyword evidence="2 5" id="KW-0694">RNA-binding</keyword>
<feature type="domain" description="Large ribosomal subunit protein bL25 L25" evidence="7">
    <location>
        <begin position="6"/>
        <end position="92"/>
    </location>
</feature>
<dbReference type="InterPro" id="IPR020057">
    <property type="entry name" value="Ribosomal_bL25_b-dom"/>
</dbReference>
<dbReference type="InterPro" id="IPR011035">
    <property type="entry name" value="Ribosomal_bL25/Gln-tRNA_synth"/>
</dbReference>
<comment type="similarity">
    <text evidence="5">Belongs to the bacterial ribosomal protein bL25 family. CTC subfamily.</text>
</comment>
<dbReference type="InterPro" id="IPR029751">
    <property type="entry name" value="Ribosomal_L25_dom"/>
</dbReference>
<evidence type="ECO:0000313" key="9">
    <source>
        <dbReference type="EMBL" id="OGY28313.1"/>
    </source>
</evidence>
<dbReference type="GO" id="GO:0006412">
    <property type="term" value="P:translation"/>
    <property type="evidence" value="ECO:0007669"/>
    <property type="project" value="UniProtKB-UniRule"/>
</dbReference>
<feature type="domain" description="Large ribosomal subunit protein bL25 beta" evidence="8">
    <location>
        <begin position="100"/>
        <end position="184"/>
    </location>
</feature>
<dbReference type="InterPro" id="IPR020056">
    <property type="entry name" value="Rbsml_bL25/Gln-tRNA_synth_N"/>
</dbReference>